<evidence type="ECO:0000313" key="2">
    <source>
        <dbReference type="Proteomes" id="UP000007437"/>
    </source>
</evidence>
<proteinExistence type="predicted"/>
<dbReference type="Proteomes" id="UP000007437">
    <property type="component" value="Plasmid pBRH01"/>
</dbReference>
<accession>E5AV39</accession>
<name>E5AV39_MYCRK</name>
<gene>
    <name evidence="1" type="ordered locus">RBRH_01848</name>
</gene>
<evidence type="ECO:0008006" key="3">
    <source>
        <dbReference type="Google" id="ProtNLM"/>
    </source>
</evidence>
<dbReference type="Gene3D" id="1.20.120.330">
    <property type="entry name" value="Nucleotidyltransferases domain 2"/>
    <property type="match status" value="1"/>
</dbReference>
<keyword evidence="1" id="KW-0614">Plasmid</keyword>
<protein>
    <recommendedName>
        <fullName evidence="3">HEPN domain-containing protein</fullName>
    </recommendedName>
</protein>
<dbReference type="AlphaFoldDB" id="E5AV39"/>
<evidence type="ECO:0000313" key="1">
    <source>
        <dbReference type="EMBL" id="CBW76963.1"/>
    </source>
</evidence>
<dbReference type="EMBL" id="FR687360">
    <property type="protein sequence ID" value="CBW76963.1"/>
    <property type="molecule type" value="Genomic_DNA"/>
</dbReference>
<dbReference type="KEGG" id="brh:RBRH_01848"/>
<geneLocation type="plasmid" evidence="1 2">
    <name>pBRH01</name>
</geneLocation>
<organism evidence="1 2">
    <name type="scientific">Mycetohabitans rhizoxinica (strain DSM 19002 / CIP 109453 / HKI 454)</name>
    <name type="common">Paraburkholderia rhizoxinica</name>
    <dbReference type="NCBI Taxonomy" id="882378"/>
    <lineage>
        <taxon>Bacteria</taxon>
        <taxon>Pseudomonadati</taxon>
        <taxon>Pseudomonadota</taxon>
        <taxon>Betaproteobacteria</taxon>
        <taxon>Burkholderiales</taxon>
        <taxon>Burkholderiaceae</taxon>
        <taxon>Mycetohabitans</taxon>
    </lineage>
</organism>
<sequence length="68" mass="7543">MKAGMVESELGSALNKVERLRRLADYTGETVTEEDARWAVEQAGKLVNTVRERMLPNKSTSLPSAPRP</sequence>
<dbReference type="HOGENOM" id="CLU_2785960_0_0_4"/>
<reference evidence="1 2" key="1">
    <citation type="journal article" date="2011" name="J. Bacteriol.">
        <title>Complete genome sequence of Burkholderia rhizoxinica, an endosymbiont of Rhizopus microsporus.</title>
        <authorList>
            <person name="Lackner G."/>
            <person name="Moebius N."/>
            <person name="Partida-Martinez L."/>
            <person name="Hertweck C."/>
        </authorList>
    </citation>
    <scope>NUCLEOTIDE SEQUENCE [LARGE SCALE GENOMIC DNA]</scope>
    <source>
        <strain evidence="2">DSM 19002 / CIP 109453 / HKI 454</strain>
        <plasmid evidence="1 2">pBRH01</plasmid>
    </source>
</reference>
<dbReference type="eggNOG" id="COG1895">
    <property type="taxonomic scope" value="Bacteria"/>
</dbReference>